<evidence type="ECO:0000313" key="4">
    <source>
        <dbReference type="Proteomes" id="UP001285441"/>
    </source>
</evidence>
<feature type="compositionally biased region" description="Acidic residues" evidence="2">
    <location>
        <begin position="159"/>
        <end position="188"/>
    </location>
</feature>
<protein>
    <submittedName>
        <fullName evidence="3">Uncharacterized protein</fullName>
    </submittedName>
</protein>
<sequence>MSEKMSLHSGKDNIDSASSSDSGAVYGVSGYDDTFYNQFVDTTTRQEASNIDVKGGGWIINSSDDDDGDDGDDSVDLVQEGFDSDSDHDDLDKEDELAGRGEVADSSSPETDRIFAKPAQTRAQFRRLLPAEVVEPSESEPGMESVGEGSTGDEGYQPEPEDDNEGETGGFVDDEGEEKGLVADEDEQGFVVLKRPDHEALLQQTKDLKDKVSKLTSEVEKYETEAKSQNSEATAWKTAAVKWQKEATTRKTEATAWRAEAKRWTKTVLEAMFKTKPTSSEQQKAKEEEEIKKQMEEELILIQNLKHYAERFKRRVEEEQQLVQQSAAIDVPCDKSVLAECLGHPYSYGISDEKMGKMWRELNTKVQDLLVDHFTFPFLKTLIDDERVGPVLRKITAHPERCVGHKLEEYQLLLEYVWHQIYDTVFATTGKLWSGKFGPPFFEYFDMLQRCAFDNFPEFLPEVIDLRARIATILDRLHGDPNPERNAKAITEIFWGKRIAKLIPDEKKQDSYLSGGLEVVELAVKIDIAMRRFKPHWHISRAWVSEGTGRRFRRGVDGASPAAAGLHRWGDETGKNYPNATVRVVKGKVTLDDLEPPKPGYRVPCVEEVPDRDS</sequence>
<feature type="compositionally biased region" description="Acidic residues" evidence="2">
    <location>
        <begin position="82"/>
        <end position="95"/>
    </location>
</feature>
<dbReference type="EMBL" id="JAULSW010000002">
    <property type="protein sequence ID" value="KAK3390830.1"/>
    <property type="molecule type" value="Genomic_DNA"/>
</dbReference>
<accession>A0AAE0P062</accession>
<feature type="compositionally biased region" description="Low complexity" evidence="2">
    <location>
        <begin position="130"/>
        <end position="148"/>
    </location>
</feature>
<dbReference type="AlphaFoldDB" id="A0AAE0P062"/>
<evidence type="ECO:0000256" key="1">
    <source>
        <dbReference type="SAM" id="Coils"/>
    </source>
</evidence>
<organism evidence="3 4">
    <name type="scientific">Podospora didyma</name>
    <dbReference type="NCBI Taxonomy" id="330526"/>
    <lineage>
        <taxon>Eukaryota</taxon>
        <taxon>Fungi</taxon>
        <taxon>Dikarya</taxon>
        <taxon>Ascomycota</taxon>
        <taxon>Pezizomycotina</taxon>
        <taxon>Sordariomycetes</taxon>
        <taxon>Sordariomycetidae</taxon>
        <taxon>Sordariales</taxon>
        <taxon>Podosporaceae</taxon>
        <taxon>Podospora</taxon>
    </lineage>
</organism>
<feature type="compositionally biased region" description="Basic and acidic residues" evidence="2">
    <location>
        <begin position="1"/>
        <end position="14"/>
    </location>
</feature>
<keyword evidence="4" id="KW-1185">Reference proteome</keyword>
<reference evidence="3" key="1">
    <citation type="journal article" date="2023" name="Mol. Phylogenet. Evol.">
        <title>Genome-scale phylogeny and comparative genomics of the fungal order Sordariales.</title>
        <authorList>
            <person name="Hensen N."/>
            <person name="Bonometti L."/>
            <person name="Westerberg I."/>
            <person name="Brannstrom I.O."/>
            <person name="Guillou S."/>
            <person name="Cros-Aarteil S."/>
            <person name="Calhoun S."/>
            <person name="Haridas S."/>
            <person name="Kuo A."/>
            <person name="Mondo S."/>
            <person name="Pangilinan J."/>
            <person name="Riley R."/>
            <person name="LaButti K."/>
            <person name="Andreopoulos B."/>
            <person name="Lipzen A."/>
            <person name="Chen C."/>
            <person name="Yan M."/>
            <person name="Daum C."/>
            <person name="Ng V."/>
            <person name="Clum A."/>
            <person name="Steindorff A."/>
            <person name="Ohm R.A."/>
            <person name="Martin F."/>
            <person name="Silar P."/>
            <person name="Natvig D.O."/>
            <person name="Lalanne C."/>
            <person name="Gautier V."/>
            <person name="Ament-Velasquez S.L."/>
            <person name="Kruys A."/>
            <person name="Hutchinson M.I."/>
            <person name="Powell A.J."/>
            <person name="Barry K."/>
            <person name="Miller A.N."/>
            <person name="Grigoriev I.V."/>
            <person name="Debuchy R."/>
            <person name="Gladieux P."/>
            <person name="Hiltunen Thoren M."/>
            <person name="Johannesson H."/>
        </authorList>
    </citation>
    <scope>NUCLEOTIDE SEQUENCE</scope>
    <source>
        <strain evidence="3">CBS 232.78</strain>
    </source>
</reference>
<name>A0AAE0P062_9PEZI</name>
<feature type="region of interest" description="Disordered" evidence="2">
    <location>
        <begin position="43"/>
        <end position="190"/>
    </location>
</feature>
<feature type="region of interest" description="Disordered" evidence="2">
    <location>
        <begin position="1"/>
        <end position="23"/>
    </location>
</feature>
<reference evidence="3" key="2">
    <citation type="submission" date="2023-06" db="EMBL/GenBank/DDBJ databases">
        <authorList>
            <consortium name="Lawrence Berkeley National Laboratory"/>
            <person name="Haridas S."/>
            <person name="Hensen N."/>
            <person name="Bonometti L."/>
            <person name="Westerberg I."/>
            <person name="Brannstrom I.O."/>
            <person name="Guillou S."/>
            <person name="Cros-Aarteil S."/>
            <person name="Calhoun S."/>
            <person name="Kuo A."/>
            <person name="Mondo S."/>
            <person name="Pangilinan J."/>
            <person name="Riley R."/>
            <person name="LaButti K."/>
            <person name="Andreopoulos B."/>
            <person name="Lipzen A."/>
            <person name="Chen C."/>
            <person name="Yanf M."/>
            <person name="Daum C."/>
            <person name="Ng V."/>
            <person name="Clum A."/>
            <person name="Steindorff A."/>
            <person name="Ohm R."/>
            <person name="Martin F."/>
            <person name="Silar P."/>
            <person name="Natvig D."/>
            <person name="Lalanne C."/>
            <person name="Gautier V."/>
            <person name="Ament-velasquez S.L."/>
            <person name="Kruys A."/>
            <person name="Hutchinson M.I."/>
            <person name="Powell A.J."/>
            <person name="Barry K."/>
            <person name="Miller A.N."/>
            <person name="Grigoriev I.V."/>
            <person name="Debuchy R."/>
            <person name="Gladieux P."/>
            <person name="Thoren M.H."/>
            <person name="Johannesson H."/>
        </authorList>
    </citation>
    <scope>NUCLEOTIDE SEQUENCE</scope>
    <source>
        <strain evidence="3">CBS 232.78</strain>
    </source>
</reference>
<feature type="coiled-coil region" evidence="1">
    <location>
        <begin position="278"/>
        <end position="322"/>
    </location>
</feature>
<proteinExistence type="predicted"/>
<feature type="compositionally biased region" description="Acidic residues" evidence="2">
    <location>
        <begin position="63"/>
        <end position="75"/>
    </location>
</feature>
<keyword evidence="1" id="KW-0175">Coiled coil</keyword>
<comment type="caution">
    <text evidence="3">The sequence shown here is derived from an EMBL/GenBank/DDBJ whole genome shotgun (WGS) entry which is preliminary data.</text>
</comment>
<evidence type="ECO:0000313" key="3">
    <source>
        <dbReference type="EMBL" id="KAK3390830.1"/>
    </source>
</evidence>
<dbReference type="Proteomes" id="UP001285441">
    <property type="component" value="Unassembled WGS sequence"/>
</dbReference>
<feature type="coiled-coil region" evidence="1">
    <location>
        <begin position="198"/>
        <end position="232"/>
    </location>
</feature>
<evidence type="ECO:0000256" key="2">
    <source>
        <dbReference type="SAM" id="MobiDB-lite"/>
    </source>
</evidence>
<gene>
    <name evidence="3" type="ORF">B0H63DRAFT_508083</name>
</gene>